<dbReference type="InterPro" id="IPR016181">
    <property type="entry name" value="Acyl_CoA_acyltransferase"/>
</dbReference>
<evidence type="ECO:0000256" key="2">
    <source>
        <dbReference type="ARBA" id="ARBA00023315"/>
    </source>
</evidence>
<dbReference type="GO" id="GO:0016747">
    <property type="term" value="F:acyltransferase activity, transferring groups other than amino-acyl groups"/>
    <property type="evidence" value="ECO:0007669"/>
    <property type="project" value="InterPro"/>
</dbReference>
<evidence type="ECO:0000313" key="4">
    <source>
        <dbReference type="EMBL" id="NYG60423.1"/>
    </source>
</evidence>
<dbReference type="Pfam" id="PF00583">
    <property type="entry name" value="Acetyltransf_1"/>
    <property type="match status" value="1"/>
</dbReference>
<feature type="domain" description="N-acetyltransferase" evidence="3">
    <location>
        <begin position="188"/>
        <end position="322"/>
    </location>
</feature>
<dbReference type="RefSeq" id="WP_179503357.1">
    <property type="nucleotide sequence ID" value="NZ_JACCAA010000001.1"/>
</dbReference>
<gene>
    <name evidence="4" type="ORF">BJ980_003346</name>
</gene>
<dbReference type="CDD" id="cd04301">
    <property type="entry name" value="NAT_SF"/>
    <property type="match status" value="1"/>
</dbReference>
<accession>A0A7Y9S5M4</accession>
<keyword evidence="4" id="KW-0687">Ribonucleoprotein</keyword>
<dbReference type="SUPFAM" id="SSF55729">
    <property type="entry name" value="Acyl-CoA N-acyltransferases (Nat)"/>
    <property type="match status" value="1"/>
</dbReference>
<proteinExistence type="predicted"/>
<evidence type="ECO:0000313" key="5">
    <source>
        <dbReference type="Proteomes" id="UP000540656"/>
    </source>
</evidence>
<dbReference type="InterPro" id="IPR050680">
    <property type="entry name" value="YpeA/RimI_acetyltransf"/>
</dbReference>
<evidence type="ECO:0000256" key="1">
    <source>
        <dbReference type="ARBA" id="ARBA00022679"/>
    </source>
</evidence>
<dbReference type="InterPro" id="IPR000182">
    <property type="entry name" value="GNAT_dom"/>
</dbReference>
<organism evidence="4 5">
    <name type="scientific">Nocardioides daedukensis</name>
    <dbReference type="NCBI Taxonomy" id="634462"/>
    <lineage>
        <taxon>Bacteria</taxon>
        <taxon>Bacillati</taxon>
        <taxon>Actinomycetota</taxon>
        <taxon>Actinomycetes</taxon>
        <taxon>Propionibacteriales</taxon>
        <taxon>Nocardioidaceae</taxon>
        <taxon>Nocardioides</taxon>
    </lineage>
</organism>
<dbReference type="AlphaFoldDB" id="A0A7Y9S5M4"/>
<dbReference type="PANTHER" id="PTHR43420:SF12">
    <property type="entry name" value="N-ACETYLTRANSFERASE DOMAIN-CONTAINING PROTEIN"/>
    <property type="match status" value="1"/>
</dbReference>
<reference evidence="4 5" key="1">
    <citation type="submission" date="2020-07" db="EMBL/GenBank/DDBJ databases">
        <title>Sequencing the genomes of 1000 actinobacteria strains.</title>
        <authorList>
            <person name="Klenk H.-P."/>
        </authorList>
    </citation>
    <scope>NUCLEOTIDE SEQUENCE [LARGE SCALE GENOMIC DNA]</scope>
    <source>
        <strain evidence="4 5">DSM 23819</strain>
    </source>
</reference>
<keyword evidence="5" id="KW-1185">Reference proteome</keyword>
<dbReference type="PROSITE" id="PS51186">
    <property type="entry name" value="GNAT"/>
    <property type="match status" value="1"/>
</dbReference>
<comment type="caution">
    <text evidence="4">The sequence shown here is derived from an EMBL/GenBank/DDBJ whole genome shotgun (WGS) entry which is preliminary data.</text>
</comment>
<dbReference type="EMBL" id="JACCAA010000001">
    <property type="protein sequence ID" value="NYG60423.1"/>
    <property type="molecule type" value="Genomic_DNA"/>
</dbReference>
<dbReference type="Proteomes" id="UP000540656">
    <property type="component" value="Unassembled WGS sequence"/>
</dbReference>
<dbReference type="Gene3D" id="3.40.630.30">
    <property type="match status" value="1"/>
</dbReference>
<name>A0A7Y9S5M4_9ACTN</name>
<protein>
    <submittedName>
        <fullName evidence="4">Ribosomal protein S18 acetylase RimI-like enzyme</fullName>
    </submittedName>
</protein>
<keyword evidence="2" id="KW-0012">Acyltransferase</keyword>
<evidence type="ECO:0000259" key="3">
    <source>
        <dbReference type="PROSITE" id="PS51186"/>
    </source>
</evidence>
<keyword evidence="1" id="KW-0808">Transferase</keyword>
<sequence>MDSRPDSQVVGKHLLGPHVVGQRVVVRRLVPGETGPTGGPAFTDVLGTCTSWGEGTCVVAPESGPEVAIPIAEIVSGKPVPPRPSVRHRVSPREAEGHALVLWPHVERRSLGDWELRSDPAPVGRLLKRANSCLAMGDPGSSLAEAEQEVRAFYASRDRAVLLQVETDSAVEAHFLAAGWSVVEGGSAHFQIASLSRTARLLRTVTTWGPTDDPEGDVDGMQITEDGPRLELTITVDGEVMASARAGISGDWMGIHAFGVVPQLRRRGVARRMIAELVDRAAEQGVTTLWLHVEVDNAPALALYESLGFSTHHSLAYLSPPS</sequence>
<dbReference type="PANTHER" id="PTHR43420">
    <property type="entry name" value="ACETYLTRANSFERASE"/>
    <property type="match status" value="1"/>
</dbReference>
<keyword evidence="4" id="KW-0689">Ribosomal protein</keyword>
<dbReference type="GO" id="GO:0005840">
    <property type="term" value="C:ribosome"/>
    <property type="evidence" value="ECO:0007669"/>
    <property type="project" value="UniProtKB-KW"/>
</dbReference>